<sequence>MSVNIDQVLGELAERGRDALASVYRGRALDLLSVKVTDGVVNRLPPDMANQLMLMDLDVGWQPSTTRVAQAIASLQQYISAILAGVEPGYAGVSWTTSDTLLPELTYWQDYMGQYDTWAAQAMLQVYPENYLVPTLRKDRTDQFDGLVTNINQGQVNDETTLNAIQLYLNGFEDVANLSVISGYLDGDLVDLGKMLFVGRDGRDPRSYYWRQCDYKFCDDDGYPAPNAWTPWRKIDVPLDDDAVMGRPRIMRFNQRIFLLWFERTVTWDQSSTATVTITAFCAYEKFDGSWSSPQTLTVCGKSGGSTDTGSLFWYNSSTPEAMPPCSTAAFEYFENGGGACLYSTLYVNYKSTGTDAIAAPPVHGRLVCRIDPWMKDIQATTPQVDTETSAVTSALVTPILDSFAKFNGGDTSPNIVEKDSKPVSVGTLLAGDLTCQDRVQVAISVDVTPETSRALMFDRTDVPLPDSETLRLNKPLPLMDAKTVGVKNVKAGYLENTVVLDAKNDQAFLKFRPGVRAVAKSSNVVAYYFSDQYIEGYYYIDLDSWDGEAYIRGKSSDPAYMLTPLPYRGSPPFESTRFPAFYCNGQTADGGKFYYAKFNYRSAFPVDGPNEIHFKFGPFLNTEGHIANVPPRNLRDDGKTFDYSNFSFWVDVQGGGYKQFATPNYNNGNNPIGNTLPQGPFDLKAQVADEGQYYIRLYTSTTGGWEGVDKLTKLAEAGPYTALASADTVQFTQTKLNLANRLDPQYLYTSVEFVAGDIEGETTHRYSLRRAFWTAYHGWPLNEMTVPVIDHTVATDGDPAEGEAQLLNLLDTRRLVKKSGQDLAEATEAASGIASGRVLDADEGATYPNVRLNTLFTSTLIHDANLGLPELYNWKAQHTPEPNVDTASGAPQPMDFHGSNSLYFWELFYHTPALTAYTLRSQSQFREALRWQSRIFDPRAQAQAVEDDDDSDSAPNYWKVVPIAPGSASSVTPFFKTPALFTDPYAVSYLDPVHFRAAAYMDYISLLLDIGDQYYRAMTPDSLNQAMQYYTYAHAVLGERPYARTSEHWAAPQKLSVFGAGAPPISAGYVEPIEAFENKVAAAETWSLSPHVGGLAQLGHNFSKLFHPPVNRKLYGLWDLIDSRRYNLRHNLDINGNPIDIGPYATPLEPELLLRRDARSGTLGGSVAGVPRIYPPYRYSVLSSLAQKAIGVLCGFGQQLLGYRGAIDGRQQEMLQQTQLIDLWSFTKTANQQAIDIAQGTLASLQVSLASASERQDYYQALVDVGLSDGELSAMSLAQEAQTLSLASTGLNISAGALDAAPNVFGLANGGMHWGAPLRGLATATSIQGQISSFRGSQTATMASYQRRQQEWEQALDQCKRDVKNLRLQIETQTIQIAAARNARAQSESQHAQMLEMLAFLNRRYTNEALYQWLAGQMSALYYQAYDATMGLCLLAQKCWQYELGDFTTQYINAGVWNSQHQGMLAGETLQVAMTQMEAAWYASRNTRNLEITRTFSVKKQMGDSAWKTSVGTGVFDFSFSENDFYGDYPSHYMRRILNMTVTLPAAIGPLQNVRAMLAQSGSAFVCAADADAMSNLLKASAYAGSPNVVRNLNASQHVALSTGMDDSGLFTLSFGDERYLPFEGTGAASHWKLTFPNPASDEQAAVLGSLDDVIVTVRYTARDGGPTFESEVANKMK</sequence>
<name>A0A4Q1HNF9_9BURK</name>
<feature type="coiled-coil region" evidence="1">
    <location>
        <begin position="1343"/>
        <end position="1384"/>
    </location>
</feature>
<evidence type="ECO:0000259" key="3">
    <source>
        <dbReference type="Pfam" id="PF18413"/>
    </source>
</evidence>
<dbReference type="InterPro" id="IPR041079">
    <property type="entry name" value="Neuraminidase-like"/>
</dbReference>
<evidence type="ECO:0000313" key="5">
    <source>
        <dbReference type="EMBL" id="RXN92552.1"/>
    </source>
</evidence>
<evidence type="ECO:0008006" key="7">
    <source>
        <dbReference type="Google" id="ProtNLM"/>
    </source>
</evidence>
<dbReference type="RefSeq" id="WP_129148516.1">
    <property type="nucleotide sequence ID" value="NZ_JBHSDO010000006.1"/>
</dbReference>
<feature type="domain" description="ABC toxin N-terminal" evidence="4">
    <location>
        <begin position="48"/>
        <end position="147"/>
    </location>
</feature>
<dbReference type="InterPro" id="IPR040840">
    <property type="entry name" value="TcA_TcB_BD"/>
</dbReference>
<dbReference type="Pfam" id="PF18413">
    <property type="entry name" value="Neuraminidase"/>
    <property type="match status" value="1"/>
</dbReference>
<accession>A0A4Q1HNF9</accession>
<evidence type="ECO:0000256" key="1">
    <source>
        <dbReference type="SAM" id="Coils"/>
    </source>
</evidence>
<dbReference type="Proteomes" id="UP000290849">
    <property type="component" value="Unassembled WGS sequence"/>
</dbReference>
<dbReference type="Pfam" id="PF18276">
    <property type="entry name" value="TcA_TcB_BD"/>
    <property type="match status" value="1"/>
</dbReference>
<gene>
    <name evidence="5" type="ORF">C7R54_02000</name>
</gene>
<organism evidence="5 6">
    <name type="scientific">Achromobacter aloeverae</name>
    <dbReference type="NCBI Taxonomy" id="1750518"/>
    <lineage>
        <taxon>Bacteria</taxon>
        <taxon>Pseudomonadati</taxon>
        <taxon>Pseudomonadota</taxon>
        <taxon>Betaproteobacteria</taxon>
        <taxon>Burkholderiales</taxon>
        <taxon>Alcaligenaceae</taxon>
        <taxon>Achromobacter</taxon>
    </lineage>
</organism>
<feature type="domain" description="Neuraminidase-like" evidence="3">
    <location>
        <begin position="178"/>
        <end position="298"/>
    </location>
</feature>
<dbReference type="Pfam" id="PF20220">
    <property type="entry name" value="ABC_toxin_N"/>
    <property type="match status" value="1"/>
</dbReference>
<feature type="domain" description="Tc toxin complex TcA C-terminal TcB-binding" evidence="2">
    <location>
        <begin position="1370"/>
        <end position="1663"/>
    </location>
</feature>
<reference evidence="5 6" key="1">
    <citation type="journal article" date="2017" name="Int. J. Syst. Evol. Microbiol.">
        <title>Achromobacter aloeverae sp. nov., isolated from the root of Aloe vera (L.) Burm.f.</title>
        <authorList>
            <person name="Kuncharoen N."/>
            <person name="Muramatsu Y."/>
            <person name="Shibata C."/>
            <person name="Kamakura Y."/>
            <person name="Nakagawa Y."/>
            <person name="Tanasupawat S."/>
        </authorList>
    </citation>
    <scope>NUCLEOTIDE SEQUENCE [LARGE SCALE GENOMIC DNA]</scope>
    <source>
        <strain evidence="5 6">AVA-1</strain>
    </source>
</reference>
<dbReference type="EMBL" id="PYAL01000001">
    <property type="protein sequence ID" value="RXN92552.1"/>
    <property type="molecule type" value="Genomic_DNA"/>
</dbReference>
<comment type="caution">
    <text evidence="5">The sequence shown here is derived from an EMBL/GenBank/DDBJ whole genome shotgun (WGS) entry which is preliminary data.</text>
</comment>
<keyword evidence="1" id="KW-0175">Coiled coil</keyword>
<evidence type="ECO:0000259" key="4">
    <source>
        <dbReference type="Pfam" id="PF20220"/>
    </source>
</evidence>
<keyword evidence="6" id="KW-1185">Reference proteome</keyword>
<protein>
    <recommendedName>
        <fullName evidence="7">Insecticidal toxin complex protein TccB</fullName>
    </recommendedName>
</protein>
<evidence type="ECO:0000313" key="6">
    <source>
        <dbReference type="Proteomes" id="UP000290849"/>
    </source>
</evidence>
<dbReference type="InterPro" id="IPR046839">
    <property type="entry name" value="ABC_toxin_N"/>
</dbReference>
<evidence type="ECO:0000259" key="2">
    <source>
        <dbReference type="Pfam" id="PF18276"/>
    </source>
</evidence>
<proteinExistence type="predicted"/>